<protein>
    <submittedName>
        <fullName evidence="1">Putative ovule protein</fullName>
    </submittedName>
</protein>
<organism evidence="1">
    <name type="scientific">Solanum chacoense</name>
    <name type="common">Chaco potato</name>
    <dbReference type="NCBI Taxonomy" id="4108"/>
    <lineage>
        <taxon>Eukaryota</taxon>
        <taxon>Viridiplantae</taxon>
        <taxon>Streptophyta</taxon>
        <taxon>Embryophyta</taxon>
        <taxon>Tracheophyta</taxon>
        <taxon>Spermatophyta</taxon>
        <taxon>Magnoliopsida</taxon>
        <taxon>eudicotyledons</taxon>
        <taxon>Gunneridae</taxon>
        <taxon>Pentapetalae</taxon>
        <taxon>asterids</taxon>
        <taxon>lamiids</taxon>
        <taxon>Solanales</taxon>
        <taxon>Solanaceae</taxon>
        <taxon>Solanoideae</taxon>
        <taxon>Solaneae</taxon>
        <taxon>Solanum</taxon>
    </lineage>
</organism>
<dbReference type="AlphaFoldDB" id="A0A0V0H8P0"/>
<dbReference type="EMBL" id="GEDG01023785">
    <property type="protein sequence ID" value="JAP16474.1"/>
    <property type="molecule type" value="Transcribed_RNA"/>
</dbReference>
<evidence type="ECO:0000313" key="1">
    <source>
        <dbReference type="EMBL" id="JAP16474.1"/>
    </source>
</evidence>
<accession>A0A0V0H8P0</accession>
<reference evidence="1" key="1">
    <citation type="submission" date="2015-12" db="EMBL/GenBank/DDBJ databases">
        <title>Gene expression during late stages of embryo sac development: a critical building block for successful pollen-pistil interactions.</title>
        <authorList>
            <person name="Liu Y."/>
            <person name="Joly V."/>
            <person name="Sabar M."/>
            <person name="Matton D.P."/>
        </authorList>
    </citation>
    <scope>NUCLEOTIDE SEQUENCE</scope>
</reference>
<proteinExistence type="predicted"/>
<name>A0A0V0H8P0_SOLCH</name>
<sequence>MSKLQFAQSPECVFSAVGNIEETIIILLLIVDCRHDCPCWRQHIVNKYEYCLFCTQFDSFTNDIDKLPNCQVSWHKILFLIDIRNITFFSLFNYHLHITEIL</sequence>